<sequence length="132" mass="15234">MGEESRKAGTTILDPWAYFFFWFLNSLAFMLSILFTLLILSYVSRLVLAPLYLLGNSYMLSMTILAPSVILSKVNLYYMFFFVLVPYLVMLADVLRVYKSANYKEWINLSKALRGGSNVGIAQRLRRDLSFM</sequence>
<keyword evidence="1" id="KW-0472">Membrane</keyword>
<evidence type="ECO:0000313" key="2">
    <source>
        <dbReference type="EMBL" id="KAK5833030.1"/>
    </source>
</evidence>
<feature type="transmembrane region" description="Helical" evidence="1">
    <location>
        <begin position="76"/>
        <end position="95"/>
    </location>
</feature>
<comment type="caution">
    <text evidence="2">The sequence shown here is derived from an EMBL/GenBank/DDBJ whole genome shotgun (WGS) entry which is preliminary data.</text>
</comment>
<dbReference type="Proteomes" id="UP001358586">
    <property type="component" value="Chromosome 5"/>
</dbReference>
<keyword evidence="1" id="KW-0812">Transmembrane</keyword>
<keyword evidence="1" id="KW-1133">Transmembrane helix</keyword>
<dbReference type="EMBL" id="JARKNE010000005">
    <property type="protein sequence ID" value="KAK5833030.1"/>
    <property type="molecule type" value="Genomic_DNA"/>
</dbReference>
<organism evidence="2 3">
    <name type="scientific">Gossypium arboreum</name>
    <name type="common">Tree cotton</name>
    <name type="synonym">Gossypium nanking</name>
    <dbReference type="NCBI Taxonomy" id="29729"/>
    <lineage>
        <taxon>Eukaryota</taxon>
        <taxon>Viridiplantae</taxon>
        <taxon>Streptophyta</taxon>
        <taxon>Embryophyta</taxon>
        <taxon>Tracheophyta</taxon>
        <taxon>Spermatophyta</taxon>
        <taxon>Magnoliopsida</taxon>
        <taxon>eudicotyledons</taxon>
        <taxon>Gunneridae</taxon>
        <taxon>Pentapetalae</taxon>
        <taxon>rosids</taxon>
        <taxon>malvids</taxon>
        <taxon>Malvales</taxon>
        <taxon>Malvaceae</taxon>
        <taxon>Malvoideae</taxon>
        <taxon>Gossypium</taxon>
    </lineage>
</organism>
<gene>
    <name evidence="2" type="ORF">PVK06_016840</name>
</gene>
<name>A0ABR0Q1I8_GOSAR</name>
<reference evidence="2 3" key="1">
    <citation type="submission" date="2023-03" db="EMBL/GenBank/DDBJ databases">
        <title>WGS of Gossypium arboreum.</title>
        <authorList>
            <person name="Yu D."/>
        </authorList>
    </citation>
    <scope>NUCLEOTIDE SEQUENCE [LARGE SCALE GENOMIC DNA]</scope>
    <source>
        <tissue evidence="2">Leaf</tissue>
    </source>
</reference>
<protein>
    <submittedName>
        <fullName evidence="2">Uncharacterized protein</fullName>
    </submittedName>
</protein>
<proteinExistence type="predicted"/>
<evidence type="ECO:0000256" key="1">
    <source>
        <dbReference type="SAM" id="Phobius"/>
    </source>
</evidence>
<evidence type="ECO:0000313" key="3">
    <source>
        <dbReference type="Proteomes" id="UP001358586"/>
    </source>
</evidence>
<feature type="transmembrane region" description="Helical" evidence="1">
    <location>
        <begin position="51"/>
        <end position="70"/>
    </location>
</feature>
<keyword evidence="3" id="KW-1185">Reference proteome</keyword>
<feature type="transmembrane region" description="Helical" evidence="1">
    <location>
        <begin position="16"/>
        <end position="39"/>
    </location>
</feature>
<accession>A0ABR0Q1I8</accession>